<name>A0A6I9V5V2_BACDO</name>
<evidence type="ECO:0000256" key="8">
    <source>
        <dbReference type="ARBA" id="ARBA00038129"/>
    </source>
</evidence>
<dbReference type="InterPro" id="IPR009072">
    <property type="entry name" value="Histone-fold"/>
</dbReference>
<comment type="function">
    <text evidence="6">Component of the sequence-specific heterotrimeric transcription factor (NF-Y) which specifically recognizes a 5'-CCAAT-3' box motif found in the promoters of its target genes. NF-Y can function as both an activator and a repressor, depending on its interacting cofactors.</text>
</comment>
<reference evidence="15" key="1">
    <citation type="submission" date="2025-08" db="UniProtKB">
        <authorList>
            <consortium name="RefSeq"/>
        </authorList>
    </citation>
    <scope>IDENTIFICATION</scope>
    <source>
        <tissue evidence="15">Adult</tissue>
    </source>
</reference>
<protein>
    <recommendedName>
        <fullName evidence="9">Nuclear transcription factor Y subunit gamma</fullName>
    </recommendedName>
    <alternativeName>
        <fullName evidence="10">CAAT box DNA-binding protein subunit C</fullName>
    </alternativeName>
    <alternativeName>
        <fullName evidence="11">Nuclear transcription factor Y subunit C</fullName>
    </alternativeName>
</protein>
<keyword evidence="2" id="KW-0805">Transcription regulation</keyword>
<gene>
    <name evidence="15" type="primary">LOC105228860</name>
</gene>
<evidence type="ECO:0000259" key="13">
    <source>
        <dbReference type="Pfam" id="PF00808"/>
    </source>
</evidence>
<dbReference type="Pfam" id="PF00808">
    <property type="entry name" value="CBFD_NFYB_HMF"/>
    <property type="match status" value="1"/>
</dbReference>
<evidence type="ECO:0000256" key="3">
    <source>
        <dbReference type="ARBA" id="ARBA00023125"/>
    </source>
</evidence>
<organism evidence="14 15">
    <name type="scientific">Bactrocera dorsalis</name>
    <name type="common">Oriental fruit fly</name>
    <name type="synonym">Dacus dorsalis</name>
    <dbReference type="NCBI Taxonomy" id="27457"/>
    <lineage>
        <taxon>Eukaryota</taxon>
        <taxon>Metazoa</taxon>
        <taxon>Ecdysozoa</taxon>
        <taxon>Arthropoda</taxon>
        <taxon>Hexapoda</taxon>
        <taxon>Insecta</taxon>
        <taxon>Pterygota</taxon>
        <taxon>Neoptera</taxon>
        <taxon>Endopterygota</taxon>
        <taxon>Diptera</taxon>
        <taxon>Brachycera</taxon>
        <taxon>Muscomorpha</taxon>
        <taxon>Tephritoidea</taxon>
        <taxon>Tephritidae</taxon>
        <taxon>Bactrocera</taxon>
        <taxon>Bactrocera</taxon>
    </lineage>
</organism>
<keyword evidence="14" id="KW-1185">Reference proteome</keyword>
<dbReference type="PANTHER" id="PTHR10252:SF8">
    <property type="entry name" value="NUCLEAR TRANSCRIPTION FACTOR Y SUBUNIT GAMMA"/>
    <property type="match status" value="1"/>
</dbReference>
<dbReference type="GO" id="GO:0016602">
    <property type="term" value="C:CCAAT-binding factor complex"/>
    <property type="evidence" value="ECO:0007669"/>
    <property type="project" value="TreeGrafter"/>
</dbReference>
<dbReference type="Proteomes" id="UP001652620">
    <property type="component" value="Chromosome 4"/>
</dbReference>
<evidence type="ECO:0000256" key="12">
    <source>
        <dbReference type="SAM" id="MobiDB-lite"/>
    </source>
</evidence>
<keyword evidence="4" id="KW-0804">Transcription</keyword>
<dbReference type="OMA" id="VQIIQQG"/>
<dbReference type="OrthoDB" id="1272441at2759"/>
<comment type="similarity">
    <text evidence="8">Belongs to the NFYC/HAP5 subunit family.</text>
</comment>
<comment type="subunit">
    <text evidence="7">Heterotrimeric transcription factor composed of three components, NF-YA, NF-YB and NF-YC. NF-YB and NF-YC must interact and dimerize for NF-YA association and DNA binding.</text>
</comment>
<dbReference type="PANTHER" id="PTHR10252">
    <property type="entry name" value="HISTONE-LIKE TRANSCRIPTION FACTOR CCAAT-RELATED"/>
    <property type="match status" value="1"/>
</dbReference>
<feature type="region of interest" description="Disordered" evidence="12">
    <location>
        <begin position="1"/>
        <end position="33"/>
    </location>
</feature>
<keyword evidence="3" id="KW-0238">DNA-binding</keyword>
<dbReference type="SUPFAM" id="SSF47113">
    <property type="entry name" value="Histone-fold"/>
    <property type="match status" value="1"/>
</dbReference>
<evidence type="ECO:0000313" key="14">
    <source>
        <dbReference type="Proteomes" id="UP001652620"/>
    </source>
</evidence>
<evidence type="ECO:0000256" key="7">
    <source>
        <dbReference type="ARBA" id="ARBA00025911"/>
    </source>
</evidence>
<dbReference type="InterPro" id="IPR003958">
    <property type="entry name" value="CBFA_NFYB_domain"/>
</dbReference>
<dbReference type="Gene3D" id="1.10.20.10">
    <property type="entry name" value="Histone, subunit A"/>
    <property type="match status" value="1"/>
</dbReference>
<dbReference type="FunCoup" id="A0A6I9V5V2">
    <property type="interactions" value="1549"/>
</dbReference>
<feature type="domain" description="Transcription factor CBF/NF-Y/archaeal histone" evidence="13">
    <location>
        <begin position="107"/>
        <end position="169"/>
    </location>
</feature>
<sequence length="508" mass="55101">MSHSYSNAPSSSGGSVSVPATTSGGRHGSSNNQINTTHIISSATYSISGDVVVTSSSAPNNPKEKQSTKAQRTAVVRKPPPTIDNFWQNIMADVRAIHQVDAKHQALPLARIKKIMKLDENARMIAAEAPLLFAKACEYFIQELTMRAWIHTEESKRRTLQRSDIAQAIANYDQFDFLIDIVPREDIKPSTSSGQKKDTQQQSTNVNTVNNTTATAGANAVMTAGTVTLPVKMETAEGEVLTFGALNADTLTAATAQPQQTQQAHTTMHAPQQLQIIQQPSATQPQQMQYFIATPEALNAAHGQNAAPQPQLQIIQQPAQPQYFITTHQPQQLILTAGPNGQFTATPAPANPAQHQQATILQNLAQHQQHQQQPQIQLLQQVVTPTGELTNVPIAINANQLNLLRLQMQPQATQQLLQLNTANAPVTTAHNVTAAQVQAQQHHVQQQPQQQQLHNANAGAANIFINATPHIAAAQQQQQQQQQHQVNVAGATIVATDRTLGGNYRPNC</sequence>
<evidence type="ECO:0000313" key="15">
    <source>
        <dbReference type="RefSeq" id="XP_011207154.1"/>
    </source>
</evidence>
<dbReference type="AlphaFoldDB" id="A0A6I9V5V2"/>
<dbReference type="GO" id="GO:0046982">
    <property type="term" value="F:protein heterodimerization activity"/>
    <property type="evidence" value="ECO:0007669"/>
    <property type="project" value="InterPro"/>
</dbReference>
<evidence type="ECO:0000256" key="11">
    <source>
        <dbReference type="ARBA" id="ARBA00042663"/>
    </source>
</evidence>
<evidence type="ECO:0000256" key="5">
    <source>
        <dbReference type="ARBA" id="ARBA00023242"/>
    </source>
</evidence>
<evidence type="ECO:0000256" key="10">
    <source>
        <dbReference type="ARBA" id="ARBA00042333"/>
    </source>
</evidence>
<dbReference type="FunFam" id="1.10.20.10:FF:000006">
    <property type="entry name" value="Nuclear transcription factor Y subunit gamma"/>
    <property type="match status" value="1"/>
</dbReference>
<proteinExistence type="inferred from homology"/>
<evidence type="ECO:0000256" key="9">
    <source>
        <dbReference type="ARBA" id="ARBA00040590"/>
    </source>
</evidence>
<feature type="region of interest" description="Disordered" evidence="12">
    <location>
        <begin position="188"/>
        <end position="207"/>
    </location>
</feature>
<dbReference type="InterPro" id="IPR050568">
    <property type="entry name" value="Transcr_DNA_Rep_Reg"/>
</dbReference>
<dbReference type="InParanoid" id="A0A6I9V5V2"/>
<dbReference type="GeneID" id="105228860"/>
<dbReference type="KEGG" id="bdr:105228860"/>
<feature type="region of interest" description="Disordered" evidence="12">
    <location>
        <begin position="55"/>
        <end position="75"/>
    </location>
</feature>
<dbReference type="CTD" id="31622"/>
<dbReference type="GO" id="GO:0001228">
    <property type="term" value="F:DNA-binding transcription activator activity, RNA polymerase II-specific"/>
    <property type="evidence" value="ECO:0007669"/>
    <property type="project" value="TreeGrafter"/>
</dbReference>
<accession>A0A6I9V5V2</accession>
<evidence type="ECO:0000256" key="4">
    <source>
        <dbReference type="ARBA" id="ARBA00023163"/>
    </source>
</evidence>
<evidence type="ECO:0000256" key="1">
    <source>
        <dbReference type="ARBA" id="ARBA00004123"/>
    </source>
</evidence>
<dbReference type="RefSeq" id="XP_011207154.1">
    <property type="nucleotide sequence ID" value="XM_011208852.3"/>
</dbReference>
<dbReference type="CDD" id="cd22908">
    <property type="entry name" value="HFD_NFYC-like"/>
    <property type="match status" value="1"/>
</dbReference>
<keyword evidence="5" id="KW-0539">Nucleus</keyword>
<feature type="compositionally biased region" description="Low complexity" evidence="12">
    <location>
        <begin position="8"/>
        <end position="24"/>
    </location>
</feature>
<comment type="subcellular location">
    <subcellularLocation>
        <location evidence="1">Nucleus</location>
    </subcellularLocation>
</comment>
<evidence type="ECO:0000256" key="6">
    <source>
        <dbReference type="ARBA" id="ARBA00025263"/>
    </source>
</evidence>
<dbReference type="GO" id="GO:0000978">
    <property type="term" value="F:RNA polymerase II cis-regulatory region sequence-specific DNA binding"/>
    <property type="evidence" value="ECO:0007669"/>
    <property type="project" value="TreeGrafter"/>
</dbReference>
<evidence type="ECO:0000256" key="2">
    <source>
        <dbReference type="ARBA" id="ARBA00023015"/>
    </source>
</evidence>